<name>A0A1T4XC02_9MICO</name>
<proteinExistence type="predicted"/>
<gene>
    <name evidence="1" type="ORF">SAMN06295879_1013</name>
</gene>
<reference evidence="2" key="1">
    <citation type="submission" date="2017-02" db="EMBL/GenBank/DDBJ databases">
        <authorList>
            <person name="Varghese N."/>
            <person name="Submissions S."/>
        </authorList>
    </citation>
    <scope>NUCLEOTIDE SEQUENCE [LARGE SCALE GENOMIC DNA]</scope>
    <source>
        <strain evidence="2">VKM Ac-2052</strain>
    </source>
</reference>
<dbReference type="Proteomes" id="UP000189735">
    <property type="component" value="Unassembled WGS sequence"/>
</dbReference>
<dbReference type="AlphaFoldDB" id="A0A1T4XC02"/>
<dbReference type="RefSeq" id="WP_139368593.1">
    <property type="nucleotide sequence ID" value="NZ_FUYG01000002.1"/>
</dbReference>
<organism evidence="1 2">
    <name type="scientific">Agreia bicolorata</name>
    <dbReference type="NCBI Taxonomy" id="110935"/>
    <lineage>
        <taxon>Bacteria</taxon>
        <taxon>Bacillati</taxon>
        <taxon>Actinomycetota</taxon>
        <taxon>Actinomycetes</taxon>
        <taxon>Micrococcales</taxon>
        <taxon>Microbacteriaceae</taxon>
        <taxon>Agreia</taxon>
    </lineage>
</organism>
<evidence type="ECO:0000313" key="1">
    <source>
        <dbReference type="EMBL" id="SKA86969.1"/>
    </source>
</evidence>
<accession>A0A1T4XC02</accession>
<evidence type="ECO:0000313" key="2">
    <source>
        <dbReference type="Proteomes" id="UP000189735"/>
    </source>
</evidence>
<dbReference type="EMBL" id="FUYG01000002">
    <property type="protein sequence ID" value="SKA86969.1"/>
    <property type="molecule type" value="Genomic_DNA"/>
</dbReference>
<protein>
    <submittedName>
        <fullName evidence="1">Uncharacterized protein</fullName>
    </submittedName>
</protein>
<sequence length="129" mass="14641">MIPYDIIIYCAGPAHPGKNVRLETFTVTFEADGERTEWSPVAARSDASEEILLRDNVPIRRGEESSMTVEELLSPTNRRSRLTIRCPMPLCPRNLTVRGGTERIWPELDSRRHAGLHSIELQDLAAKMR</sequence>